<feature type="domain" description="Tautomerase cis-CaaD-like" evidence="1">
    <location>
        <begin position="2"/>
        <end position="134"/>
    </location>
</feature>
<gene>
    <name evidence="2" type="ORF">CBYS24578_00011095</name>
</gene>
<evidence type="ECO:0000313" key="2">
    <source>
        <dbReference type="EMBL" id="CAG9982822.1"/>
    </source>
</evidence>
<keyword evidence="3" id="KW-1185">Reference proteome</keyword>
<name>A0A9N9UAI3_9HYPO</name>
<reference evidence="2" key="1">
    <citation type="submission" date="2021-10" db="EMBL/GenBank/DDBJ databases">
        <authorList>
            <person name="Piombo E."/>
        </authorList>
    </citation>
    <scope>NUCLEOTIDE SEQUENCE</scope>
</reference>
<dbReference type="Pfam" id="PF14832">
    <property type="entry name" value="Tautomerase_3"/>
    <property type="match status" value="1"/>
</dbReference>
<protein>
    <recommendedName>
        <fullName evidence="1">Tautomerase cis-CaaD-like domain-containing protein</fullName>
    </recommendedName>
</protein>
<accession>A0A9N9UAI3</accession>
<dbReference type="InterPro" id="IPR014347">
    <property type="entry name" value="Tautomerase/MIF_sf"/>
</dbReference>
<dbReference type="AlphaFoldDB" id="A0A9N9UAI3"/>
<organism evidence="2 3">
    <name type="scientific">Clonostachys byssicola</name>
    <dbReference type="NCBI Taxonomy" id="160290"/>
    <lineage>
        <taxon>Eukaryota</taxon>
        <taxon>Fungi</taxon>
        <taxon>Dikarya</taxon>
        <taxon>Ascomycota</taxon>
        <taxon>Pezizomycotina</taxon>
        <taxon>Sordariomycetes</taxon>
        <taxon>Hypocreomycetidae</taxon>
        <taxon>Hypocreales</taxon>
        <taxon>Bionectriaceae</taxon>
        <taxon>Clonostachys</taxon>
    </lineage>
</organism>
<dbReference type="InterPro" id="IPR028116">
    <property type="entry name" value="Cis-CaaD-like"/>
</dbReference>
<evidence type="ECO:0000259" key="1">
    <source>
        <dbReference type="Pfam" id="PF14832"/>
    </source>
</evidence>
<proteinExistence type="predicted"/>
<dbReference type="Gene3D" id="3.30.429.10">
    <property type="entry name" value="Macrophage Migration Inhibitory Factor"/>
    <property type="match status" value="1"/>
</dbReference>
<dbReference type="OrthoDB" id="9981319at2759"/>
<dbReference type="Proteomes" id="UP000754883">
    <property type="component" value="Unassembled WGS sequence"/>
</dbReference>
<dbReference type="EMBL" id="CABFNO020001350">
    <property type="protein sequence ID" value="CAG9982822.1"/>
    <property type="molecule type" value="Genomic_DNA"/>
</dbReference>
<sequence length="166" mass="18600">KISHSYALTPADREALAKGITSLHCTMFNTPSLFVNILFSPIKDEEYWYGGKRKTNSNRIFAHVRGGSSRSSESFAKLAKDLEAIWDNVVGKKESDFGPGNFKILQTVFIIPGITAREEGLAIPQAGMEKGWIWENIDYFKDRASRGDGDFKDLLSELEARPELLV</sequence>
<comment type="caution">
    <text evidence="2">The sequence shown here is derived from an EMBL/GenBank/DDBJ whole genome shotgun (WGS) entry which is preliminary data.</text>
</comment>
<evidence type="ECO:0000313" key="3">
    <source>
        <dbReference type="Proteomes" id="UP000754883"/>
    </source>
</evidence>
<dbReference type="SUPFAM" id="SSF55331">
    <property type="entry name" value="Tautomerase/MIF"/>
    <property type="match status" value="1"/>
</dbReference>
<feature type="non-terminal residue" evidence="2">
    <location>
        <position position="166"/>
    </location>
</feature>